<dbReference type="Proteomes" id="UP000294662">
    <property type="component" value="Unassembled WGS sequence"/>
</dbReference>
<feature type="transmembrane region" description="Helical" evidence="1">
    <location>
        <begin position="124"/>
        <end position="144"/>
    </location>
</feature>
<keyword evidence="3" id="KW-1185">Reference proteome</keyword>
<dbReference type="InterPro" id="IPR010331">
    <property type="entry name" value="ExoD"/>
</dbReference>
<keyword evidence="1" id="KW-1133">Transmembrane helix</keyword>
<dbReference type="PANTHER" id="PTHR41795:SF1">
    <property type="entry name" value="EXOPOLYSACCHARIDE SYNTHESIS PROTEIN"/>
    <property type="match status" value="1"/>
</dbReference>
<name>A0A4R5EQJ8_9RHOB</name>
<keyword evidence="1" id="KW-0812">Transmembrane</keyword>
<dbReference type="AlphaFoldDB" id="A0A4R5EQJ8"/>
<dbReference type="Pfam" id="PF06055">
    <property type="entry name" value="ExoD"/>
    <property type="match status" value="1"/>
</dbReference>
<dbReference type="EMBL" id="SMFP01000008">
    <property type="protein sequence ID" value="TDE37095.1"/>
    <property type="molecule type" value="Genomic_DNA"/>
</dbReference>
<keyword evidence="1" id="KW-0472">Membrane</keyword>
<comment type="caution">
    <text evidence="2">The sequence shown here is derived from an EMBL/GenBank/DDBJ whole genome shotgun (WGS) entry which is preliminary data.</text>
</comment>
<gene>
    <name evidence="2" type="ORF">E1B25_13450</name>
</gene>
<evidence type="ECO:0000256" key="1">
    <source>
        <dbReference type="SAM" id="Phobius"/>
    </source>
</evidence>
<sequence>MSSAGQPRSLTGLLDALDAAATGPSVSVADVLTHVGERSFTPVILAVALLLVSPASGIPGVPTLSAFLIVLVGVQGLARRRHLWLPGVLMRRQIGSERFRSAIGWLRRPAGWIDRHSHARLRGLTWGPARLVAFTLCVVIPMMWPALELVPFVTSIGAGAVALIAFGLLTRDGLYVLLGYVMCGAGVAAVMALV</sequence>
<dbReference type="OrthoDB" id="7949130at2"/>
<accession>A0A4R5EQJ8</accession>
<reference evidence="2 3" key="1">
    <citation type="submission" date="2019-03" db="EMBL/GenBank/DDBJ databases">
        <authorList>
            <person name="Zhang S."/>
        </authorList>
    </citation>
    <scope>NUCLEOTIDE SEQUENCE [LARGE SCALE GENOMIC DNA]</scope>
    <source>
        <strain evidence="2 3">S4J41</strain>
    </source>
</reference>
<evidence type="ECO:0000313" key="3">
    <source>
        <dbReference type="Proteomes" id="UP000294662"/>
    </source>
</evidence>
<feature type="transmembrane region" description="Helical" evidence="1">
    <location>
        <begin position="43"/>
        <end position="74"/>
    </location>
</feature>
<protein>
    <submittedName>
        <fullName evidence="2">Exopolysaccharide biosynthesis protein</fullName>
    </submittedName>
</protein>
<dbReference type="PIRSF" id="PIRSF033239">
    <property type="entry name" value="ExoD"/>
    <property type="match status" value="1"/>
</dbReference>
<feature type="transmembrane region" description="Helical" evidence="1">
    <location>
        <begin position="174"/>
        <end position="193"/>
    </location>
</feature>
<proteinExistence type="predicted"/>
<evidence type="ECO:0000313" key="2">
    <source>
        <dbReference type="EMBL" id="TDE37095.1"/>
    </source>
</evidence>
<dbReference type="PANTHER" id="PTHR41795">
    <property type="entry name" value="EXOPOLYSACCHARIDE SYNTHESIS PROTEIN"/>
    <property type="match status" value="1"/>
</dbReference>
<feature type="transmembrane region" description="Helical" evidence="1">
    <location>
        <begin position="150"/>
        <end position="169"/>
    </location>
</feature>
<organism evidence="2 3">
    <name type="scientific">Antarcticimicrobium sediminis</name>
    <dbReference type="NCBI Taxonomy" id="2546227"/>
    <lineage>
        <taxon>Bacteria</taxon>
        <taxon>Pseudomonadati</taxon>
        <taxon>Pseudomonadota</taxon>
        <taxon>Alphaproteobacteria</taxon>
        <taxon>Rhodobacterales</taxon>
        <taxon>Paracoccaceae</taxon>
        <taxon>Antarcticimicrobium</taxon>
    </lineage>
</organism>
<dbReference type="RefSeq" id="WP_132830031.1">
    <property type="nucleotide sequence ID" value="NZ_SMFP01000008.1"/>
</dbReference>